<protein>
    <recommendedName>
        <fullName evidence="2">Thymidylate synthase</fullName>
    </recommendedName>
</protein>
<evidence type="ECO:0008006" key="2">
    <source>
        <dbReference type="Google" id="ProtNLM"/>
    </source>
</evidence>
<evidence type="ECO:0000313" key="1">
    <source>
        <dbReference type="EMBL" id="QNO54605.1"/>
    </source>
</evidence>
<dbReference type="EMBL" id="MT631587">
    <property type="protein sequence ID" value="QNO54605.1"/>
    <property type="molecule type" value="Genomic_DNA"/>
</dbReference>
<name>A0A7G9Z2X1_9EURY</name>
<proteinExistence type="predicted"/>
<dbReference type="InterPro" id="IPR003745">
    <property type="entry name" value="DUF166"/>
</dbReference>
<organism evidence="1">
    <name type="scientific">Candidatus Methanophaga sp. ANME-1 ERB7</name>
    <dbReference type="NCBI Taxonomy" id="2759913"/>
    <lineage>
        <taxon>Archaea</taxon>
        <taxon>Methanobacteriati</taxon>
        <taxon>Methanobacteriota</taxon>
        <taxon>Stenosarchaea group</taxon>
        <taxon>Methanomicrobia</taxon>
        <taxon>Candidatus Methanophagales</taxon>
        <taxon>Candidatus Methanophagaceae</taxon>
        <taxon>Candidatus Methanophaga</taxon>
    </lineage>
</organism>
<gene>
    <name evidence="1" type="ORF">MGEBMHLL_00014</name>
</gene>
<reference evidence="1" key="1">
    <citation type="submission" date="2020-06" db="EMBL/GenBank/DDBJ databases">
        <title>Unique genomic features of the anaerobic methanotrophic archaea.</title>
        <authorList>
            <person name="Chadwick G.L."/>
            <person name="Skennerton C.T."/>
            <person name="Laso-Perez R."/>
            <person name="Leu A.O."/>
            <person name="Speth D.R."/>
            <person name="Yu H."/>
            <person name="Morgan-Lang C."/>
            <person name="Hatzenpichler R."/>
            <person name="Goudeau D."/>
            <person name="Malmstrom R."/>
            <person name="Brazelton W.J."/>
            <person name="Woyke T."/>
            <person name="Hallam S.J."/>
            <person name="Tyson G.W."/>
            <person name="Wegener G."/>
            <person name="Boetius A."/>
            <person name="Orphan V."/>
        </authorList>
    </citation>
    <scope>NUCLEOTIDE SEQUENCE</scope>
</reference>
<sequence>MNNQIYILYHGSFGELVTGHLAMSELADRIVGLYDLKVASVSLDDPESDMPEDIPLSACDLLLVLGILPKAGDLVPIIAKRTGAKAVIWPIEDPNLIPEGQYSIEEELKKDGIHVEFPEPLCTLDTSENEIVNSFAEHFGMPKFELRVNPRNMIIEEVKVIRDTPCGTASKIGPKIVGMSYKDMKSLEDKVMQMHDNECVAYMGPDRPIMQQAGRLLADAIKKELP</sequence>
<dbReference type="AlphaFoldDB" id="A0A7G9Z2X1"/>
<dbReference type="Pfam" id="PF02593">
    <property type="entry name" value="DUF166"/>
    <property type="match status" value="1"/>
</dbReference>
<accession>A0A7G9Z2X1</accession>